<gene>
    <name evidence="1" type="ORF">J2853_001874</name>
</gene>
<proteinExistence type="predicted"/>
<evidence type="ECO:0000313" key="1">
    <source>
        <dbReference type="EMBL" id="MDP9842663.1"/>
    </source>
</evidence>
<accession>A0ABT9Q7E0</accession>
<keyword evidence="2" id="KW-1185">Reference proteome</keyword>
<organism evidence="1 2">
    <name type="scientific">Streptosporangium lutulentum</name>
    <dbReference type="NCBI Taxonomy" id="1461250"/>
    <lineage>
        <taxon>Bacteria</taxon>
        <taxon>Bacillati</taxon>
        <taxon>Actinomycetota</taxon>
        <taxon>Actinomycetes</taxon>
        <taxon>Streptosporangiales</taxon>
        <taxon>Streptosporangiaceae</taxon>
        <taxon>Streptosporangium</taxon>
    </lineage>
</organism>
<name>A0ABT9Q7E0_9ACTN</name>
<reference evidence="1 2" key="1">
    <citation type="submission" date="2023-07" db="EMBL/GenBank/DDBJ databases">
        <title>Sequencing the genomes of 1000 actinobacteria strains.</title>
        <authorList>
            <person name="Klenk H.-P."/>
        </authorList>
    </citation>
    <scope>NUCLEOTIDE SEQUENCE [LARGE SCALE GENOMIC DNA]</scope>
    <source>
        <strain evidence="1 2">DSM 46740</strain>
    </source>
</reference>
<evidence type="ECO:0000313" key="2">
    <source>
        <dbReference type="Proteomes" id="UP001225356"/>
    </source>
</evidence>
<sequence>MQDVSDDSRVVLAVAPRTLGVGELVANLGGQAEAEPTVMDRVGDEVGVLAGQGEREARRVVVGLDRTASTRGLLRRRAPSRRAR</sequence>
<dbReference type="EMBL" id="JAUSQU010000001">
    <property type="protein sequence ID" value="MDP9842663.1"/>
    <property type="molecule type" value="Genomic_DNA"/>
</dbReference>
<comment type="caution">
    <text evidence="1">The sequence shown here is derived from an EMBL/GenBank/DDBJ whole genome shotgun (WGS) entry which is preliminary data.</text>
</comment>
<protein>
    <submittedName>
        <fullName evidence="1">Uncharacterized protein</fullName>
    </submittedName>
</protein>
<dbReference type="Proteomes" id="UP001225356">
    <property type="component" value="Unassembled WGS sequence"/>
</dbReference>